<sequence>MAVMTVYARDHEPCMFPHSRVSSPCPLGDSFRDACAARTGVLFFTSFPRRWLRASPLLHFFILHVIWSRRGRVLSTDPYSTPSEIGVDTRGGGMSCTTYEVGCTCAHRALAFPPPSPFVRWAVSASGKCALAPCVEWAHHSVLNPLYIQLAGLGCGAAFLRRRALRAESISLFIPVLRCLVSLFALFSRFPNRDKLTD</sequence>
<gene>
    <name evidence="2" type="ORF">B0H16DRAFT_1564768</name>
</gene>
<evidence type="ECO:0000256" key="1">
    <source>
        <dbReference type="SAM" id="Phobius"/>
    </source>
</evidence>
<feature type="non-terminal residue" evidence="2">
    <location>
        <position position="198"/>
    </location>
</feature>
<keyword evidence="1" id="KW-0812">Transmembrane</keyword>
<keyword evidence="3" id="KW-1185">Reference proteome</keyword>
<dbReference type="AlphaFoldDB" id="A0AAD7IH49"/>
<dbReference type="Proteomes" id="UP001215598">
    <property type="component" value="Unassembled WGS sequence"/>
</dbReference>
<keyword evidence="1" id="KW-0472">Membrane</keyword>
<name>A0AAD7IH49_9AGAR</name>
<evidence type="ECO:0000313" key="2">
    <source>
        <dbReference type="EMBL" id="KAJ7741637.1"/>
    </source>
</evidence>
<organism evidence="2 3">
    <name type="scientific">Mycena metata</name>
    <dbReference type="NCBI Taxonomy" id="1033252"/>
    <lineage>
        <taxon>Eukaryota</taxon>
        <taxon>Fungi</taxon>
        <taxon>Dikarya</taxon>
        <taxon>Basidiomycota</taxon>
        <taxon>Agaricomycotina</taxon>
        <taxon>Agaricomycetes</taxon>
        <taxon>Agaricomycetidae</taxon>
        <taxon>Agaricales</taxon>
        <taxon>Marasmiineae</taxon>
        <taxon>Mycenaceae</taxon>
        <taxon>Mycena</taxon>
    </lineage>
</organism>
<accession>A0AAD7IH49</accession>
<reference evidence="2" key="1">
    <citation type="submission" date="2023-03" db="EMBL/GenBank/DDBJ databases">
        <title>Massive genome expansion in bonnet fungi (Mycena s.s.) driven by repeated elements and novel gene families across ecological guilds.</title>
        <authorList>
            <consortium name="Lawrence Berkeley National Laboratory"/>
            <person name="Harder C.B."/>
            <person name="Miyauchi S."/>
            <person name="Viragh M."/>
            <person name="Kuo A."/>
            <person name="Thoen E."/>
            <person name="Andreopoulos B."/>
            <person name="Lu D."/>
            <person name="Skrede I."/>
            <person name="Drula E."/>
            <person name="Henrissat B."/>
            <person name="Morin E."/>
            <person name="Kohler A."/>
            <person name="Barry K."/>
            <person name="LaButti K."/>
            <person name="Morin E."/>
            <person name="Salamov A."/>
            <person name="Lipzen A."/>
            <person name="Mereny Z."/>
            <person name="Hegedus B."/>
            <person name="Baldrian P."/>
            <person name="Stursova M."/>
            <person name="Weitz H."/>
            <person name="Taylor A."/>
            <person name="Grigoriev I.V."/>
            <person name="Nagy L.G."/>
            <person name="Martin F."/>
            <person name="Kauserud H."/>
        </authorList>
    </citation>
    <scope>NUCLEOTIDE SEQUENCE</scope>
    <source>
        <strain evidence="2">CBHHK182m</strain>
    </source>
</reference>
<keyword evidence="1" id="KW-1133">Transmembrane helix</keyword>
<protein>
    <submittedName>
        <fullName evidence="2">Uncharacterized protein</fullName>
    </submittedName>
</protein>
<comment type="caution">
    <text evidence="2">The sequence shown here is derived from an EMBL/GenBank/DDBJ whole genome shotgun (WGS) entry which is preliminary data.</text>
</comment>
<evidence type="ECO:0000313" key="3">
    <source>
        <dbReference type="Proteomes" id="UP001215598"/>
    </source>
</evidence>
<proteinExistence type="predicted"/>
<dbReference type="EMBL" id="JARKIB010000098">
    <property type="protein sequence ID" value="KAJ7741637.1"/>
    <property type="molecule type" value="Genomic_DNA"/>
</dbReference>
<feature type="transmembrane region" description="Helical" evidence="1">
    <location>
        <begin position="170"/>
        <end position="190"/>
    </location>
</feature>